<feature type="domain" description="Glycosyl hydrolase family 32 N-terminal" evidence="10">
    <location>
        <begin position="33"/>
        <end position="338"/>
    </location>
</feature>
<keyword evidence="9" id="KW-0963">Cytoplasm</keyword>
<dbReference type="Gene3D" id="2.115.10.20">
    <property type="entry name" value="Glycosyl hydrolase domain, family 43"/>
    <property type="match status" value="1"/>
</dbReference>
<sequence>MSEQFGHLINRAYDEVKKYKELVLSDPYRLSYHLMPSVGFLNDPNGLIQYKGFYHVFYQWNPFGTMHGSKFWGHFSSPDLVHWQEEPIALAPTEWYDKDGCYSGSAVCDDGHLYLIYTGNVKGENGERETYQCLAVSTDGVNFEKKGPILRVPEGYTAHFRDPKVWKHEGQWYMILGAQNLEEKGSAVLFTSPDLYQWEMIGGIAGAGINGLEELGYMWECPDLFPLNDQHILLISPQSLIKNGEMAQELFQSGYFNGEFLYETHQFKHGPFKLLDYGFDFYAPQTFKDIHGRTILFGWMGITNEIEQLQPTIPNKWLHALTMPRELQWRNGRIFQRPLEELQLLRNNEVLYKDIQMKQQAIQFEGIQGTSAELFIEFSPRECHDFQIDLRHEARLTYDDQTKEVTLYRRNIDNSGEQSRKCKIEGLSNLHFFMDESSIEIFINDGSEVMTARYFPKPEDHCITFEGDATFNITKWDLLQHKNEESSPQQELIFA</sequence>
<evidence type="ECO:0000256" key="7">
    <source>
        <dbReference type="ARBA" id="ARBA00033367"/>
    </source>
</evidence>
<dbReference type="InterPro" id="IPR051214">
    <property type="entry name" value="GH32_Enzymes"/>
</dbReference>
<dbReference type="SUPFAM" id="SSF49899">
    <property type="entry name" value="Concanavalin A-like lectins/glucanases"/>
    <property type="match status" value="1"/>
</dbReference>
<comment type="catalytic activity">
    <reaction evidence="8">
        <text>Hydrolysis of terminal non-reducing beta-D-fructofuranoside residues in beta-D-fructofuranosides.</text>
        <dbReference type="EC" id="3.2.1.26"/>
    </reaction>
</comment>
<comment type="similarity">
    <text evidence="2 8">Belongs to the glycosyl hydrolase 32 family.</text>
</comment>
<dbReference type="InterPro" id="IPR001362">
    <property type="entry name" value="Glyco_hydro_32"/>
</dbReference>
<dbReference type="GO" id="GO:0005985">
    <property type="term" value="P:sucrose metabolic process"/>
    <property type="evidence" value="ECO:0007669"/>
    <property type="project" value="UniProtKB-UniPathway"/>
</dbReference>
<dbReference type="GO" id="GO:0004564">
    <property type="term" value="F:beta-fructofuranosidase activity"/>
    <property type="evidence" value="ECO:0007669"/>
    <property type="project" value="UniProtKB-EC"/>
</dbReference>
<reference evidence="13" key="2">
    <citation type="submission" date="2016-03" db="EMBL/GenBank/DDBJ databases">
        <authorList>
            <person name="Ploux O."/>
        </authorList>
    </citation>
    <scope>NUCLEOTIDE SEQUENCE [LARGE SCALE GENOMIC DNA]</scope>
    <source>
        <strain evidence="13">PP9</strain>
    </source>
</reference>
<proteinExistence type="inferred from homology"/>
<gene>
    <name evidence="12" type="ORF">ATY39_06700</name>
</gene>
<feature type="domain" description="Glycosyl hydrolase family 32 C-terminal" evidence="11">
    <location>
        <begin position="342"/>
        <end position="465"/>
    </location>
</feature>
<dbReference type="Proteomes" id="UP000076021">
    <property type="component" value="Chromosome"/>
</dbReference>
<dbReference type="GO" id="GO:0005737">
    <property type="term" value="C:cytoplasm"/>
    <property type="evidence" value="ECO:0007669"/>
    <property type="project" value="UniProtKB-SubCell"/>
</dbReference>
<keyword evidence="6 8" id="KW-0326">Glycosidase</keyword>
<evidence type="ECO:0000256" key="1">
    <source>
        <dbReference type="ARBA" id="ARBA00004914"/>
    </source>
</evidence>
<evidence type="ECO:0000256" key="2">
    <source>
        <dbReference type="ARBA" id="ARBA00009902"/>
    </source>
</evidence>
<comment type="pathway">
    <text evidence="1 9">Glycan biosynthesis; sucrose metabolism.</text>
</comment>
<keyword evidence="5 8" id="KW-0378">Hydrolase</keyword>
<dbReference type="PANTHER" id="PTHR43101">
    <property type="entry name" value="BETA-FRUCTOSIDASE"/>
    <property type="match status" value="1"/>
</dbReference>
<comment type="subcellular location">
    <subcellularLocation>
        <location evidence="9">Cytoplasm</location>
    </subcellularLocation>
</comment>
<dbReference type="InterPro" id="IPR013320">
    <property type="entry name" value="ConA-like_dom_sf"/>
</dbReference>
<dbReference type="KEGG" id="rst:ATY39_06700"/>
<comment type="function">
    <text evidence="9">Enables the bacterium to metabolize sucrose as a sole carbon source.</text>
</comment>
<evidence type="ECO:0000259" key="11">
    <source>
        <dbReference type="Pfam" id="PF08244"/>
    </source>
</evidence>
<evidence type="ECO:0000256" key="4">
    <source>
        <dbReference type="ARBA" id="ARBA00019623"/>
    </source>
</evidence>
<dbReference type="InterPro" id="IPR013148">
    <property type="entry name" value="Glyco_hydro_32_N"/>
</dbReference>
<dbReference type="NCBIfam" id="TIGR01322">
    <property type="entry name" value="scrB_fam"/>
    <property type="match status" value="1"/>
</dbReference>
<name>A0A143HBQ2_9BACL</name>
<dbReference type="EC" id="3.2.1.26" evidence="3 8"/>
<dbReference type="SMART" id="SM00640">
    <property type="entry name" value="Glyco_32"/>
    <property type="match status" value="1"/>
</dbReference>
<dbReference type="Gene3D" id="2.60.120.560">
    <property type="entry name" value="Exo-inulinase, domain 1"/>
    <property type="match status" value="1"/>
</dbReference>
<dbReference type="InterPro" id="IPR013189">
    <property type="entry name" value="Glyco_hydro_32_C"/>
</dbReference>
<protein>
    <recommendedName>
        <fullName evidence="4 8">Sucrose-6-phosphate hydrolase</fullName>
        <ecNumber evidence="3 8">3.2.1.26</ecNumber>
    </recommendedName>
    <alternativeName>
        <fullName evidence="7 9">Invertase</fullName>
    </alternativeName>
</protein>
<dbReference type="AlphaFoldDB" id="A0A143HBQ2"/>
<evidence type="ECO:0000313" key="13">
    <source>
        <dbReference type="Proteomes" id="UP000076021"/>
    </source>
</evidence>
<evidence type="ECO:0000256" key="6">
    <source>
        <dbReference type="ARBA" id="ARBA00023295"/>
    </source>
</evidence>
<reference evidence="12 13" key="1">
    <citation type="journal article" date="2016" name="Genome Announc.">
        <title>Whole-Genome Sequence of Rummeliibacillus stabekisii Strain PP9 Isolated from Antarctic Soil.</title>
        <authorList>
            <person name="da Mota F.F."/>
            <person name="Vollu R.E."/>
            <person name="Jurelevicius D."/>
            <person name="Seldin L."/>
        </authorList>
    </citation>
    <scope>NUCLEOTIDE SEQUENCE [LARGE SCALE GENOMIC DNA]</scope>
    <source>
        <strain evidence="12 13">PP9</strain>
    </source>
</reference>
<dbReference type="InterPro" id="IPR018053">
    <property type="entry name" value="Glyco_hydro_32_AS"/>
</dbReference>
<dbReference type="RefSeq" id="WP_066787610.1">
    <property type="nucleotide sequence ID" value="NZ_CP014806.1"/>
</dbReference>
<evidence type="ECO:0000313" key="12">
    <source>
        <dbReference type="EMBL" id="AMW99178.1"/>
    </source>
</evidence>
<dbReference type="EMBL" id="CP014806">
    <property type="protein sequence ID" value="AMW99178.1"/>
    <property type="molecule type" value="Genomic_DNA"/>
</dbReference>
<evidence type="ECO:0000256" key="9">
    <source>
        <dbReference type="RuleBase" id="RU365015"/>
    </source>
</evidence>
<dbReference type="InterPro" id="IPR006232">
    <property type="entry name" value="Suc6P_hydrolase"/>
</dbReference>
<evidence type="ECO:0000256" key="8">
    <source>
        <dbReference type="RuleBase" id="RU362110"/>
    </source>
</evidence>
<evidence type="ECO:0000259" key="10">
    <source>
        <dbReference type="Pfam" id="PF00251"/>
    </source>
</evidence>
<dbReference type="InterPro" id="IPR023296">
    <property type="entry name" value="Glyco_hydro_beta-prop_sf"/>
</dbReference>
<organism evidence="12 13">
    <name type="scientific">Rummeliibacillus stabekisii</name>
    <dbReference type="NCBI Taxonomy" id="241244"/>
    <lineage>
        <taxon>Bacteria</taxon>
        <taxon>Bacillati</taxon>
        <taxon>Bacillota</taxon>
        <taxon>Bacilli</taxon>
        <taxon>Bacillales</taxon>
        <taxon>Caryophanaceae</taxon>
        <taxon>Rummeliibacillus</taxon>
    </lineage>
</organism>
<dbReference type="Pfam" id="PF08244">
    <property type="entry name" value="Glyco_hydro_32C"/>
    <property type="match status" value="1"/>
</dbReference>
<dbReference type="PANTHER" id="PTHR43101:SF1">
    <property type="entry name" value="BETA-FRUCTOSIDASE"/>
    <property type="match status" value="1"/>
</dbReference>
<dbReference type="Pfam" id="PF00251">
    <property type="entry name" value="Glyco_hydro_32N"/>
    <property type="match status" value="1"/>
</dbReference>
<dbReference type="PROSITE" id="PS00609">
    <property type="entry name" value="GLYCOSYL_HYDROL_F32"/>
    <property type="match status" value="1"/>
</dbReference>
<evidence type="ECO:0000256" key="5">
    <source>
        <dbReference type="ARBA" id="ARBA00022801"/>
    </source>
</evidence>
<dbReference type="UniPathway" id="UPA00238"/>
<accession>A0A143HBQ2</accession>
<evidence type="ECO:0000256" key="3">
    <source>
        <dbReference type="ARBA" id="ARBA00012758"/>
    </source>
</evidence>
<dbReference type="SUPFAM" id="SSF75005">
    <property type="entry name" value="Arabinanase/levansucrase/invertase"/>
    <property type="match status" value="1"/>
</dbReference>
<dbReference type="OrthoDB" id="9759709at2"/>
<keyword evidence="9" id="KW-0119">Carbohydrate metabolism</keyword>
<dbReference type="CDD" id="cd18623">
    <property type="entry name" value="GH32_ScrB-like"/>
    <property type="match status" value="1"/>
</dbReference>
<keyword evidence="13" id="KW-1185">Reference proteome</keyword>
<dbReference type="STRING" id="241244.ATY39_06700"/>